<dbReference type="Proteomes" id="UP000540656">
    <property type="component" value="Unassembled WGS sequence"/>
</dbReference>
<dbReference type="GO" id="GO:0016747">
    <property type="term" value="F:acyltransferase activity, transferring groups other than amino-acyl groups"/>
    <property type="evidence" value="ECO:0007669"/>
    <property type="project" value="InterPro"/>
</dbReference>
<dbReference type="Pfam" id="PF00583">
    <property type="entry name" value="Acetyltransf_1"/>
    <property type="match status" value="1"/>
</dbReference>
<evidence type="ECO:0000313" key="4">
    <source>
        <dbReference type="EMBL" id="NYG58080.1"/>
    </source>
</evidence>
<dbReference type="PROSITE" id="PS51186">
    <property type="entry name" value="GNAT"/>
    <property type="match status" value="1"/>
</dbReference>
<evidence type="ECO:0000256" key="2">
    <source>
        <dbReference type="ARBA" id="ARBA00023315"/>
    </source>
</evidence>
<feature type="domain" description="N-acetyltransferase" evidence="3">
    <location>
        <begin position="8"/>
        <end position="177"/>
    </location>
</feature>
<keyword evidence="5" id="KW-1185">Reference proteome</keyword>
<keyword evidence="4" id="KW-0689">Ribosomal protein</keyword>
<protein>
    <submittedName>
        <fullName evidence="4">Ribosomal protein S18 acetylase RimI-like enzyme</fullName>
    </submittedName>
</protein>
<gene>
    <name evidence="4" type="ORF">BJ980_001003</name>
</gene>
<dbReference type="InterPro" id="IPR050832">
    <property type="entry name" value="Bact_Acetyltransf"/>
</dbReference>
<organism evidence="4 5">
    <name type="scientific">Nocardioides daedukensis</name>
    <dbReference type="NCBI Taxonomy" id="634462"/>
    <lineage>
        <taxon>Bacteria</taxon>
        <taxon>Bacillati</taxon>
        <taxon>Actinomycetota</taxon>
        <taxon>Actinomycetes</taxon>
        <taxon>Propionibacteriales</taxon>
        <taxon>Nocardioidaceae</taxon>
        <taxon>Nocardioides</taxon>
    </lineage>
</organism>
<dbReference type="PANTHER" id="PTHR43877">
    <property type="entry name" value="AMINOALKYLPHOSPHONATE N-ACETYLTRANSFERASE-RELATED-RELATED"/>
    <property type="match status" value="1"/>
</dbReference>
<sequence>MSRPTADVSVRVAWADDARGIAEVQVRAWRTTHAGLLPDDVLAELDADALAASWAQALTKPKDARNRVLVALERNRIVGFAVTSPAGDPDADPVADGEVGEFCVDPGEHRLGHGSRLVQACADTLSADRFTRAVTWVNSTDDVLRGFFESSGWAPDTAHRELDLRGDGAVRVKQVRLHTAL</sequence>
<name>A0A7Y9UVN2_9ACTN</name>
<dbReference type="RefSeq" id="WP_179501275.1">
    <property type="nucleotide sequence ID" value="NZ_JACCAA010000001.1"/>
</dbReference>
<dbReference type="InterPro" id="IPR016181">
    <property type="entry name" value="Acyl_CoA_acyltransferase"/>
</dbReference>
<dbReference type="GO" id="GO:0005840">
    <property type="term" value="C:ribosome"/>
    <property type="evidence" value="ECO:0007669"/>
    <property type="project" value="UniProtKB-KW"/>
</dbReference>
<dbReference type="SUPFAM" id="SSF55729">
    <property type="entry name" value="Acyl-CoA N-acyltransferases (Nat)"/>
    <property type="match status" value="1"/>
</dbReference>
<keyword evidence="4" id="KW-0687">Ribonucleoprotein</keyword>
<dbReference type="EMBL" id="JACCAA010000001">
    <property type="protein sequence ID" value="NYG58080.1"/>
    <property type="molecule type" value="Genomic_DNA"/>
</dbReference>
<evidence type="ECO:0000259" key="3">
    <source>
        <dbReference type="PROSITE" id="PS51186"/>
    </source>
</evidence>
<keyword evidence="1" id="KW-0808">Transferase</keyword>
<dbReference type="AlphaFoldDB" id="A0A7Y9UVN2"/>
<dbReference type="CDD" id="cd04301">
    <property type="entry name" value="NAT_SF"/>
    <property type="match status" value="1"/>
</dbReference>
<accession>A0A7Y9UVN2</accession>
<evidence type="ECO:0000256" key="1">
    <source>
        <dbReference type="ARBA" id="ARBA00022679"/>
    </source>
</evidence>
<reference evidence="4 5" key="1">
    <citation type="submission" date="2020-07" db="EMBL/GenBank/DDBJ databases">
        <title>Sequencing the genomes of 1000 actinobacteria strains.</title>
        <authorList>
            <person name="Klenk H.-P."/>
        </authorList>
    </citation>
    <scope>NUCLEOTIDE SEQUENCE [LARGE SCALE GENOMIC DNA]</scope>
    <source>
        <strain evidence="4 5">DSM 23819</strain>
    </source>
</reference>
<dbReference type="Gene3D" id="3.40.630.30">
    <property type="match status" value="1"/>
</dbReference>
<dbReference type="InterPro" id="IPR000182">
    <property type="entry name" value="GNAT_dom"/>
</dbReference>
<proteinExistence type="predicted"/>
<keyword evidence="2" id="KW-0012">Acyltransferase</keyword>
<comment type="caution">
    <text evidence="4">The sequence shown here is derived from an EMBL/GenBank/DDBJ whole genome shotgun (WGS) entry which is preliminary data.</text>
</comment>
<evidence type="ECO:0000313" key="5">
    <source>
        <dbReference type="Proteomes" id="UP000540656"/>
    </source>
</evidence>